<sequence length="235" mass="23332">MFAPFKVAVLLTVCILATLTLASETVGAVGTVHDDESFIAIPLAMHEHDPRDVTIIKTICETSTSVISTTGPANPPATGTTGLPPANPTSQASSHSESQSAPPAPTTVPGTVVQPPVTSKPEGVSPTSVPGTTGQTPAQPPVTSKTEAAPSPTSNTKETSSLPSTSASHSASPVSSSTQDITHSATTLTTASGTGTSAASGTHTTAPPSSEASGNGGMRAALLAFAATFLIFFSI</sequence>
<evidence type="ECO:0000313" key="3">
    <source>
        <dbReference type="EMBL" id="PYI15087.1"/>
    </source>
</evidence>
<feature type="chain" id="PRO_5016085769" description="GPI anchored protein" evidence="2">
    <location>
        <begin position="23"/>
        <end position="235"/>
    </location>
</feature>
<dbReference type="AlphaFoldDB" id="A0A2V5HT78"/>
<keyword evidence="4" id="KW-1185">Reference proteome</keyword>
<name>A0A2V5HT78_ASPV1</name>
<dbReference type="EMBL" id="KZ825196">
    <property type="protein sequence ID" value="PYI15087.1"/>
    <property type="molecule type" value="Genomic_DNA"/>
</dbReference>
<feature type="compositionally biased region" description="Low complexity" evidence="1">
    <location>
        <begin position="129"/>
        <end position="143"/>
    </location>
</feature>
<protein>
    <recommendedName>
        <fullName evidence="5">GPI anchored protein</fullName>
    </recommendedName>
</protein>
<dbReference type="OMA" id="DTVCAPP"/>
<accession>A0A2V5HT78</accession>
<organism evidence="3 4">
    <name type="scientific">Aspergillus violaceofuscus (strain CBS 115571)</name>
    <dbReference type="NCBI Taxonomy" id="1450538"/>
    <lineage>
        <taxon>Eukaryota</taxon>
        <taxon>Fungi</taxon>
        <taxon>Dikarya</taxon>
        <taxon>Ascomycota</taxon>
        <taxon>Pezizomycotina</taxon>
        <taxon>Eurotiomycetes</taxon>
        <taxon>Eurotiomycetidae</taxon>
        <taxon>Eurotiales</taxon>
        <taxon>Aspergillaceae</taxon>
        <taxon>Aspergillus</taxon>
    </lineage>
</organism>
<proteinExistence type="predicted"/>
<evidence type="ECO:0000256" key="1">
    <source>
        <dbReference type="SAM" id="MobiDB-lite"/>
    </source>
</evidence>
<keyword evidence="2" id="KW-0732">Signal</keyword>
<evidence type="ECO:0008006" key="5">
    <source>
        <dbReference type="Google" id="ProtNLM"/>
    </source>
</evidence>
<evidence type="ECO:0000256" key="2">
    <source>
        <dbReference type="SAM" id="SignalP"/>
    </source>
</evidence>
<gene>
    <name evidence="3" type="ORF">BO99DRAFT_416274</name>
</gene>
<dbReference type="Proteomes" id="UP000249829">
    <property type="component" value="Unassembled WGS sequence"/>
</dbReference>
<evidence type="ECO:0000313" key="4">
    <source>
        <dbReference type="Proteomes" id="UP000249829"/>
    </source>
</evidence>
<reference evidence="3 4" key="1">
    <citation type="submission" date="2018-02" db="EMBL/GenBank/DDBJ databases">
        <title>The genomes of Aspergillus section Nigri reveals drivers in fungal speciation.</title>
        <authorList>
            <consortium name="DOE Joint Genome Institute"/>
            <person name="Vesth T.C."/>
            <person name="Nybo J."/>
            <person name="Theobald S."/>
            <person name="Brandl J."/>
            <person name="Frisvad J.C."/>
            <person name="Nielsen K.F."/>
            <person name="Lyhne E.K."/>
            <person name="Kogle M.E."/>
            <person name="Kuo A."/>
            <person name="Riley R."/>
            <person name="Clum A."/>
            <person name="Nolan M."/>
            <person name="Lipzen A."/>
            <person name="Salamov A."/>
            <person name="Henrissat B."/>
            <person name="Wiebenga A."/>
            <person name="De vries R.P."/>
            <person name="Grigoriev I.V."/>
            <person name="Mortensen U.H."/>
            <person name="Andersen M.R."/>
            <person name="Baker S.E."/>
        </authorList>
    </citation>
    <scope>NUCLEOTIDE SEQUENCE [LARGE SCALE GENOMIC DNA]</scope>
    <source>
        <strain evidence="3 4">CBS 115571</strain>
    </source>
</reference>
<dbReference type="STRING" id="1450538.A0A2V5HT78"/>
<feature type="signal peptide" evidence="2">
    <location>
        <begin position="1"/>
        <end position="22"/>
    </location>
</feature>
<feature type="compositionally biased region" description="Low complexity" evidence="1">
    <location>
        <begin position="69"/>
        <end position="117"/>
    </location>
</feature>
<feature type="region of interest" description="Disordered" evidence="1">
    <location>
        <begin position="66"/>
        <end position="215"/>
    </location>
</feature>
<feature type="compositionally biased region" description="Low complexity" evidence="1">
    <location>
        <begin position="159"/>
        <end position="210"/>
    </location>
</feature>